<feature type="signal peptide" evidence="1">
    <location>
        <begin position="1"/>
        <end position="20"/>
    </location>
</feature>
<gene>
    <name evidence="2" type="ORF">ACFQ4C_28530</name>
</gene>
<organism evidence="2 3">
    <name type="scientific">Larkinella insperata</name>
    <dbReference type="NCBI Taxonomy" id="332158"/>
    <lineage>
        <taxon>Bacteria</taxon>
        <taxon>Pseudomonadati</taxon>
        <taxon>Bacteroidota</taxon>
        <taxon>Cytophagia</taxon>
        <taxon>Cytophagales</taxon>
        <taxon>Spirosomataceae</taxon>
        <taxon>Larkinella</taxon>
    </lineage>
</organism>
<reference evidence="3" key="1">
    <citation type="journal article" date="2019" name="Int. J. Syst. Evol. Microbiol.">
        <title>The Global Catalogue of Microorganisms (GCM) 10K type strain sequencing project: providing services to taxonomists for standard genome sequencing and annotation.</title>
        <authorList>
            <consortium name="The Broad Institute Genomics Platform"/>
            <consortium name="The Broad Institute Genome Sequencing Center for Infectious Disease"/>
            <person name="Wu L."/>
            <person name="Ma J."/>
        </authorList>
    </citation>
    <scope>NUCLEOTIDE SEQUENCE [LARGE SCALE GENOMIC DNA]</scope>
    <source>
        <strain evidence="3">CCUG 55608</strain>
    </source>
</reference>
<protein>
    <recommendedName>
        <fullName evidence="4">DUF3108 domain-containing protein</fullName>
    </recommendedName>
</protein>
<sequence>MKQLSFCLVLLLFLSKPATAQTKTQSIQVIAGPFAIPAEKQKAVWYYWEGATKREWATSLTTVQPNYQGDKLLFIQELTSKGASGPTQIDTTVVLQETLVPVYYTSSNLQRTIHLTFSGQEMNASVHDHKTMRETSERETVAVPTVSSSFYPLLIRFLPLKVSYQATIPIFDVTLGRRGLLTARIIGVSETQLTDTKGERITCYVVDVNDDIAPDAHTTYYISKKDRTRIKSETIINGLRMSVERP</sequence>
<evidence type="ECO:0000313" key="3">
    <source>
        <dbReference type="Proteomes" id="UP001597116"/>
    </source>
</evidence>
<dbReference type="InterPro" id="IPR021457">
    <property type="entry name" value="DUF3108"/>
</dbReference>
<accession>A0ABW3QHN2</accession>
<evidence type="ECO:0000313" key="2">
    <source>
        <dbReference type="EMBL" id="MFD1145110.1"/>
    </source>
</evidence>
<dbReference type="RefSeq" id="WP_265994170.1">
    <property type="nucleotide sequence ID" value="NZ_CP110973.1"/>
</dbReference>
<name>A0ABW3QHN2_9BACT</name>
<evidence type="ECO:0000256" key="1">
    <source>
        <dbReference type="SAM" id="SignalP"/>
    </source>
</evidence>
<dbReference type="EMBL" id="JBHTLP010000024">
    <property type="protein sequence ID" value="MFD1145110.1"/>
    <property type="molecule type" value="Genomic_DNA"/>
</dbReference>
<dbReference type="Proteomes" id="UP001597116">
    <property type="component" value="Unassembled WGS sequence"/>
</dbReference>
<dbReference type="Pfam" id="PF11306">
    <property type="entry name" value="DUF3108"/>
    <property type="match status" value="1"/>
</dbReference>
<evidence type="ECO:0008006" key="4">
    <source>
        <dbReference type="Google" id="ProtNLM"/>
    </source>
</evidence>
<comment type="caution">
    <text evidence="2">The sequence shown here is derived from an EMBL/GenBank/DDBJ whole genome shotgun (WGS) entry which is preliminary data.</text>
</comment>
<feature type="chain" id="PRO_5047108583" description="DUF3108 domain-containing protein" evidence="1">
    <location>
        <begin position="21"/>
        <end position="246"/>
    </location>
</feature>
<proteinExistence type="predicted"/>
<keyword evidence="1" id="KW-0732">Signal</keyword>
<keyword evidence="3" id="KW-1185">Reference proteome</keyword>